<feature type="region of interest" description="Disordered" evidence="1">
    <location>
        <begin position="64"/>
        <end position="97"/>
    </location>
</feature>
<keyword evidence="2" id="KW-0732">Signal</keyword>
<evidence type="ECO:0000256" key="2">
    <source>
        <dbReference type="SAM" id="SignalP"/>
    </source>
</evidence>
<evidence type="ECO:0000313" key="4">
    <source>
        <dbReference type="Proteomes" id="UP001500888"/>
    </source>
</evidence>
<dbReference type="EMBL" id="BAAAZR010000012">
    <property type="protein sequence ID" value="GAA3820670.1"/>
    <property type="molecule type" value="Genomic_DNA"/>
</dbReference>
<dbReference type="RefSeq" id="WP_344943820.1">
    <property type="nucleotide sequence ID" value="NZ_BAAAZR010000012.1"/>
</dbReference>
<feature type="compositionally biased region" description="Low complexity" evidence="1">
    <location>
        <begin position="81"/>
        <end position="97"/>
    </location>
</feature>
<name>A0ABP7IKA2_9ACTN</name>
<protein>
    <recommendedName>
        <fullName evidence="5">Lipoprotein</fullName>
    </recommendedName>
</protein>
<feature type="chain" id="PRO_5046535703" description="Lipoprotein" evidence="2">
    <location>
        <begin position="25"/>
        <end position="201"/>
    </location>
</feature>
<comment type="caution">
    <text evidence="3">The sequence shown here is derived from an EMBL/GenBank/DDBJ whole genome shotgun (WGS) entry which is preliminary data.</text>
</comment>
<dbReference type="PROSITE" id="PS51257">
    <property type="entry name" value="PROKAR_LIPOPROTEIN"/>
    <property type="match status" value="1"/>
</dbReference>
<accession>A0ABP7IKA2</accession>
<gene>
    <name evidence="3" type="ORF">GCM10022226_46280</name>
</gene>
<reference evidence="4" key="1">
    <citation type="journal article" date="2019" name="Int. J. Syst. Evol. Microbiol.">
        <title>The Global Catalogue of Microorganisms (GCM) 10K type strain sequencing project: providing services to taxonomists for standard genome sequencing and annotation.</title>
        <authorList>
            <consortium name="The Broad Institute Genomics Platform"/>
            <consortium name="The Broad Institute Genome Sequencing Center for Infectious Disease"/>
            <person name="Wu L."/>
            <person name="Ma J."/>
        </authorList>
    </citation>
    <scope>NUCLEOTIDE SEQUENCE [LARGE SCALE GENOMIC DNA]</scope>
    <source>
        <strain evidence="4">JCM 16908</strain>
    </source>
</reference>
<evidence type="ECO:0000313" key="3">
    <source>
        <dbReference type="EMBL" id="GAA3820670.1"/>
    </source>
</evidence>
<organism evidence="3 4">
    <name type="scientific">Sphaerisporangium flaviroseum</name>
    <dbReference type="NCBI Taxonomy" id="509199"/>
    <lineage>
        <taxon>Bacteria</taxon>
        <taxon>Bacillati</taxon>
        <taxon>Actinomycetota</taxon>
        <taxon>Actinomycetes</taxon>
        <taxon>Streptosporangiales</taxon>
        <taxon>Streptosporangiaceae</taxon>
        <taxon>Sphaerisporangium</taxon>
    </lineage>
</organism>
<evidence type="ECO:0000256" key="1">
    <source>
        <dbReference type="SAM" id="MobiDB-lite"/>
    </source>
</evidence>
<dbReference type="Proteomes" id="UP001500888">
    <property type="component" value="Unassembled WGS sequence"/>
</dbReference>
<evidence type="ECO:0008006" key="5">
    <source>
        <dbReference type="Google" id="ProtNLM"/>
    </source>
</evidence>
<keyword evidence="4" id="KW-1185">Reference proteome</keyword>
<feature type="signal peptide" evidence="2">
    <location>
        <begin position="1"/>
        <end position="24"/>
    </location>
</feature>
<proteinExistence type="predicted"/>
<sequence length="201" mass="21287">MKTLSRKLVAATAAAAAVFLSACSAEPHTIVYHADYPSYQTADQLYQKATLVIEARLGSTAQVVQEKANPAAQGTDEKSNPQAGVPQGQAAPPEQQPVVTTVYPVEVVKVFKGSAKPGENIQVKELGGTVNGVTYKEPGSRPLEKGKTYVLFLETYPDSPASLLNPEQGKYPIDAAGNLAPLAENPVKLTRPDLDNLSAND</sequence>